<organism evidence="2">
    <name type="scientific">Bosea sp. NBC_00436</name>
    <dbReference type="NCBI Taxonomy" id="2969620"/>
    <lineage>
        <taxon>Bacteria</taxon>
        <taxon>Pseudomonadati</taxon>
        <taxon>Pseudomonadota</taxon>
        <taxon>Alphaproteobacteria</taxon>
        <taxon>Hyphomicrobiales</taxon>
        <taxon>Boseaceae</taxon>
        <taxon>Bosea</taxon>
    </lineage>
</organism>
<sequence length="77" mass="8302">MAPVEASRPPEPDPFAVSDEEVDAGLEEASGDSREAIRMVLRDLAVMAADADAASSRGFLRGLFSEGRRRPRVVDET</sequence>
<proteinExistence type="predicted"/>
<protein>
    <submittedName>
        <fullName evidence="2">Uncharacterized protein</fullName>
    </submittedName>
</protein>
<dbReference type="EMBL" id="CP102774">
    <property type="protein sequence ID" value="UZF88957.1"/>
    <property type="molecule type" value="Genomic_DNA"/>
</dbReference>
<reference evidence="2" key="1">
    <citation type="submission" date="2022-08" db="EMBL/GenBank/DDBJ databases">
        <title>Complete Genome Sequences of 2 Bosea sp. soil isolates.</title>
        <authorList>
            <person name="Alvarez Arevalo M."/>
            <person name="Sterndorff E.B."/>
            <person name="Faurdal D."/>
            <person name="Joergensen T.S."/>
            <person name="Weber T."/>
        </authorList>
    </citation>
    <scope>NUCLEOTIDE SEQUENCE</scope>
    <source>
        <strain evidence="2">NBC_00436</strain>
    </source>
</reference>
<feature type="compositionally biased region" description="Acidic residues" evidence="1">
    <location>
        <begin position="18"/>
        <end position="30"/>
    </location>
</feature>
<feature type="region of interest" description="Disordered" evidence="1">
    <location>
        <begin position="1"/>
        <end position="30"/>
    </location>
</feature>
<evidence type="ECO:0000313" key="2">
    <source>
        <dbReference type="EMBL" id="UZF88957.1"/>
    </source>
</evidence>
<gene>
    <name evidence="2" type="ORF">NWE54_09315</name>
</gene>
<dbReference type="AlphaFoldDB" id="A0A9E7ZYY2"/>
<evidence type="ECO:0000256" key="1">
    <source>
        <dbReference type="SAM" id="MobiDB-lite"/>
    </source>
</evidence>
<accession>A0A9E7ZYY2</accession>
<name>A0A9E7ZYY2_9HYPH</name>